<dbReference type="RefSeq" id="WP_084135247.1">
    <property type="nucleotide sequence ID" value="NZ_CALVFX010000006.1"/>
</dbReference>
<keyword evidence="2" id="KW-1185">Reference proteome</keyword>
<dbReference type="EMBL" id="UGVL01000001">
    <property type="protein sequence ID" value="SUE34853.1"/>
    <property type="molecule type" value="Genomic_DNA"/>
</dbReference>
<sequence>MNRVPKKIHFCWLSGDPYPVAIAKCVESWKTIMPDYEIILWDRARFDAEIDNRFAREALELRKWAFVADYVRLFALAKYGGIYLDSDVRVYKKFDDLLANGFFSCVEYFKPTNYIAIEAAVMGAEPGHPFVKQCLSLYDDIPFVLSDGTVDQTTITQRMAAVAARDWGFEYRPAEQHLKEGVVIYAPVIFTNPSGEFSVTKTYALHLCNGSWIDERPSLRKRMLNFVRRYYKQPHKAAGSLYRKLVNRILR</sequence>
<dbReference type="AlphaFoldDB" id="A0A379MTJ2"/>
<protein>
    <submittedName>
        <fullName evidence="1">Mannosyltransferase OCH1 and related enzymes</fullName>
    </submittedName>
</protein>
<dbReference type="GO" id="GO:0051999">
    <property type="term" value="P:mannosyl-inositol phosphorylceramide biosynthetic process"/>
    <property type="evidence" value="ECO:0007669"/>
    <property type="project" value="TreeGrafter"/>
</dbReference>
<keyword evidence="1" id="KW-0808">Transferase</keyword>
<dbReference type="Pfam" id="PF05704">
    <property type="entry name" value="Caps_synth"/>
    <property type="match status" value="1"/>
</dbReference>
<dbReference type="STRING" id="880526.GCA_000427365_01728"/>
<dbReference type="InterPro" id="IPR051706">
    <property type="entry name" value="Glycosyltransferase_domain"/>
</dbReference>
<dbReference type="InterPro" id="IPR029044">
    <property type="entry name" value="Nucleotide-diphossugar_trans"/>
</dbReference>
<dbReference type="Proteomes" id="UP000255233">
    <property type="component" value="Unassembled WGS sequence"/>
</dbReference>
<accession>A0A379MTJ2</accession>
<keyword evidence="1" id="KW-0328">Glycosyltransferase</keyword>
<dbReference type="InterPro" id="IPR008441">
    <property type="entry name" value="AfumC-like_glycosyl_Trfase"/>
</dbReference>
<reference evidence="1 2" key="1">
    <citation type="submission" date="2018-06" db="EMBL/GenBank/DDBJ databases">
        <authorList>
            <consortium name="Pathogen Informatics"/>
            <person name="Doyle S."/>
        </authorList>
    </citation>
    <scope>NUCLEOTIDE SEQUENCE [LARGE SCALE GENOMIC DNA]</scope>
    <source>
        <strain evidence="1 2">NCTC11190</strain>
    </source>
</reference>
<dbReference type="PANTHER" id="PTHR32385">
    <property type="entry name" value="MANNOSYL PHOSPHORYLINOSITOL CERAMIDE SYNTHASE"/>
    <property type="match status" value="1"/>
</dbReference>
<dbReference type="PANTHER" id="PTHR32385:SF15">
    <property type="entry name" value="INOSITOL PHOSPHOCERAMIDE MANNOSYLTRANSFERASE 1"/>
    <property type="match status" value="1"/>
</dbReference>
<proteinExistence type="predicted"/>
<dbReference type="OrthoDB" id="9802987at2"/>
<dbReference type="SUPFAM" id="SSF53448">
    <property type="entry name" value="Nucleotide-diphospho-sugar transferases"/>
    <property type="match status" value="1"/>
</dbReference>
<dbReference type="GO" id="GO:0016020">
    <property type="term" value="C:membrane"/>
    <property type="evidence" value="ECO:0007669"/>
    <property type="project" value="GOC"/>
</dbReference>
<evidence type="ECO:0000313" key="2">
    <source>
        <dbReference type="Proteomes" id="UP000255233"/>
    </source>
</evidence>
<gene>
    <name evidence="1" type="ORF">NCTC11190_02090</name>
</gene>
<organism evidence="1 2">
    <name type="scientific">Rikenella microfusus</name>
    <dbReference type="NCBI Taxonomy" id="28139"/>
    <lineage>
        <taxon>Bacteria</taxon>
        <taxon>Pseudomonadati</taxon>
        <taxon>Bacteroidota</taxon>
        <taxon>Bacteroidia</taxon>
        <taxon>Bacteroidales</taxon>
        <taxon>Rikenellaceae</taxon>
        <taxon>Rikenella</taxon>
    </lineage>
</organism>
<evidence type="ECO:0000313" key="1">
    <source>
        <dbReference type="EMBL" id="SUE34853.1"/>
    </source>
</evidence>
<dbReference type="Gene3D" id="3.90.550.20">
    <property type="match status" value="1"/>
</dbReference>
<name>A0A379MTJ2_9BACT</name>
<dbReference type="GO" id="GO:0000030">
    <property type="term" value="F:mannosyltransferase activity"/>
    <property type="evidence" value="ECO:0007669"/>
    <property type="project" value="TreeGrafter"/>
</dbReference>